<feature type="domain" description="FAD-binding FR-type" evidence="2">
    <location>
        <begin position="4"/>
        <end position="131"/>
    </location>
</feature>
<dbReference type="InterPro" id="IPR007037">
    <property type="entry name" value="SIP_rossman_dom"/>
</dbReference>
<dbReference type="InterPro" id="IPR013113">
    <property type="entry name" value="SIP_FAD-bd"/>
</dbReference>
<dbReference type="EMBL" id="VMQU01000045">
    <property type="protein sequence ID" value="TVS89145.1"/>
    <property type="molecule type" value="Genomic_DNA"/>
</dbReference>
<dbReference type="CDD" id="cd06193">
    <property type="entry name" value="siderophore_interacting"/>
    <property type="match status" value="1"/>
</dbReference>
<dbReference type="PANTHER" id="PTHR30157:SF0">
    <property type="entry name" value="NADPH-DEPENDENT FERRIC-CHELATE REDUCTASE"/>
    <property type="match status" value="1"/>
</dbReference>
<dbReference type="InterPro" id="IPR017927">
    <property type="entry name" value="FAD-bd_FR_type"/>
</dbReference>
<reference evidence="3 4" key="1">
    <citation type="submission" date="2019-07" db="EMBL/GenBank/DDBJ databases">
        <title>New Mycobacterium species.</title>
        <authorList>
            <person name="Tortoli E."/>
            <person name="Ghielmetti G."/>
            <person name="Friedel U."/>
            <person name="Trovato A."/>
        </authorList>
    </citation>
    <scope>NUCLEOTIDE SEQUENCE [LARGE SCALE GENOMIC DNA]</scope>
    <source>
        <strain evidence="3 4">16-83</strain>
    </source>
</reference>
<dbReference type="InterPro" id="IPR039261">
    <property type="entry name" value="FNR_nucleotide-bd"/>
</dbReference>
<proteinExistence type="predicted"/>
<comment type="caution">
    <text evidence="3">The sequence shown here is derived from an EMBL/GenBank/DDBJ whole genome shotgun (WGS) entry which is preliminary data.</text>
</comment>
<evidence type="ECO:0000313" key="3">
    <source>
        <dbReference type="EMBL" id="TVS89145.1"/>
    </source>
</evidence>
<dbReference type="Pfam" id="PF08021">
    <property type="entry name" value="FAD_binding_9"/>
    <property type="match status" value="1"/>
</dbReference>
<dbReference type="SUPFAM" id="SSF63380">
    <property type="entry name" value="Riboflavin synthase domain-like"/>
    <property type="match status" value="1"/>
</dbReference>
<dbReference type="RefSeq" id="WP_144951872.1">
    <property type="nucleotide sequence ID" value="NZ_VMQU01000045.1"/>
</dbReference>
<dbReference type="InterPro" id="IPR017938">
    <property type="entry name" value="Riboflavin_synthase-like_b-brl"/>
</dbReference>
<feature type="coiled-coil region" evidence="1">
    <location>
        <begin position="268"/>
        <end position="303"/>
    </location>
</feature>
<protein>
    <submittedName>
        <fullName evidence="3">Siderophore-interacting protein</fullName>
    </submittedName>
</protein>
<keyword evidence="4" id="KW-1185">Reference proteome</keyword>
<name>A0A557XT56_9MYCO</name>
<gene>
    <name evidence="3" type="ORF">FPZ47_12565</name>
</gene>
<sequence length="307" mass="33622">MAGRPLQPFEVVGRQQLAPHLIRVLLGSDEFGTFVPNRFTDTYVKMVFVADDVDLAALPRPLTLDSFADLPPERKPAVRTMTVRRVDAANRQIAVDIVVHGEHGVAGPWAAAAQPGQPVYLMGPGGAYTPDPAADWHLLAGDESALPAIAAALEALPADAVGKAFIEVANPEDEIPLTAPDSVEVHWVYRGGRADLVPEDRAGDHAPLIEAVTTTPWLPGQVHVFIHGEAQAVMHNLRPYIRNERGVDARWGSSISGYWRRGRTEESFRQWKKELAQKELAQKELAQKELAQKELAQKEAEARAAVR</sequence>
<accession>A0A557XT56</accession>
<dbReference type="Gene3D" id="2.40.30.10">
    <property type="entry name" value="Translation factors"/>
    <property type="match status" value="1"/>
</dbReference>
<dbReference type="FunFam" id="3.40.50.80:FF:000038">
    <property type="entry name" value="Vibriobactin utilization protein ViuB"/>
    <property type="match status" value="1"/>
</dbReference>
<evidence type="ECO:0000259" key="2">
    <source>
        <dbReference type="PROSITE" id="PS51384"/>
    </source>
</evidence>
<dbReference type="Pfam" id="PF04954">
    <property type="entry name" value="SIP"/>
    <property type="match status" value="1"/>
</dbReference>
<dbReference type="InterPro" id="IPR039374">
    <property type="entry name" value="SIP_fam"/>
</dbReference>
<dbReference type="Gene3D" id="3.40.50.80">
    <property type="entry name" value="Nucleotide-binding domain of ferredoxin-NADP reductase (FNR) module"/>
    <property type="match status" value="1"/>
</dbReference>
<dbReference type="OrthoDB" id="9814826at2"/>
<dbReference type="AlphaFoldDB" id="A0A557XT56"/>
<dbReference type="PANTHER" id="PTHR30157">
    <property type="entry name" value="FERRIC REDUCTASE, NADPH-DEPENDENT"/>
    <property type="match status" value="1"/>
</dbReference>
<evidence type="ECO:0000313" key="4">
    <source>
        <dbReference type="Proteomes" id="UP000320513"/>
    </source>
</evidence>
<dbReference type="Proteomes" id="UP000320513">
    <property type="component" value="Unassembled WGS sequence"/>
</dbReference>
<dbReference type="PROSITE" id="PS51384">
    <property type="entry name" value="FAD_FR"/>
    <property type="match status" value="1"/>
</dbReference>
<keyword evidence="1" id="KW-0175">Coiled coil</keyword>
<organism evidence="3 4">
    <name type="scientific">Mycobacterium helveticum</name>
    <dbReference type="NCBI Taxonomy" id="2592811"/>
    <lineage>
        <taxon>Bacteria</taxon>
        <taxon>Bacillati</taxon>
        <taxon>Actinomycetota</taxon>
        <taxon>Actinomycetes</taxon>
        <taxon>Mycobacteriales</taxon>
        <taxon>Mycobacteriaceae</taxon>
        <taxon>Mycobacterium</taxon>
    </lineage>
</organism>
<evidence type="ECO:0000256" key="1">
    <source>
        <dbReference type="SAM" id="Coils"/>
    </source>
</evidence>
<dbReference type="GO" id="GO:0016491">
    <property type="term" value="F:oxidoreductase activity"/>
    <property type="evidence" value="ECO:0007669"/>
    <property type="project" value="InterPro"/>
</dbReference>